<keyword evidence="2" id="KW-1185">Reference proteome</keyword>
<reference evidence="1" key="1">
    <citation type="submission" date="2022-07" db="EMBL/GenBank/DDBJ databases">
        <title>Phylogenomic reconstructions and comparative analyses of Kickxellomycotina fungi.</title>
        <authorList>
            <person name="Reynolds N.K."/>
            <person name="Stajich J.E."/>
            <person name="Barry K."/>
            <person name="Grigoriev I.V."/>
            <person name="Crous P."/>
            <person name="Smith M.E."/>
        </authorList>
    </citation>
    <scope>NUCLEOTIDE SEQUENCE</scope>
    <source>
        <strain evidence="1">CBS 109366</strain>
    </source>
</reference>
<name>A0ACC1JTG2_9FUNG</name>
<evidence type="ECO:0000313" key="2">
    <source>
        <dbReference type="Proteomes" id="UP001140234"/>
    </source>
</evidence>
<proteinExistence type="predicted"/>
<dbReference type="EMBL" id="JANBUJ010001489">
    <property type="protein sequence ID" value="KAJ2767184.1"/>
    <property type="molecule type" value="Genomic_DNA"/>
</dbReference>
<organism evidence="1 2">
    <name type="scientific">Coemansia nantahalensis</name>
    <dbReference type="NCBI Taxonomy" id="2789366"/>
    <lineage>
        <taxon>Eukaryota</taxon>
        <taxon>Fungi</taxon>
        <taxon>Fungi incertae sedis</taxon>
        <taxon>Zoopagomycota</taxon>
        <taxon>Kickxellomycotina</taxon>
        <taxon>Kickxellomycetes</taxon>
        <taxon>Kickxellales</taxon>
        <taxon>Kickxellaceae</taxon>
        <taxon>Coemansia</taxon>
    </lineage>
</organism>
<gene>
    <name evidence="1" type="ORF">IWQ57_004057</name>
</gene>
<comment type="caution">
    <text evidence="1">The sequence shown here is derived from an EMBL/GenBank/DDBJ whole genome shotgun (WGS) entry which is preliminary data.</text>
</comment>
<accession>A0ACC1JTG2</accession>
<evidence type="ECO:0000313" key="1">
    <source>
        <dbReference type="EMBL" id="KAJ2767184.1"/>
    </source>
</evidence>
<dbReference type="Proteomes" id="UP001140234">
    <property type="component" value="Unassembled WGS sequence"/>
</dbReference>
<protein>
    <submittedName>
        <fullName evidence="1">Uncharacterized protein</fullName>
    </submittedName>
</protein>
<sequence length="759" mass="80748">VGRCMVTADGAGYRLQSCEHPGRTLVLAFDGSIHVDDSAAEAGGGPSIAVDAVAGIFELEYHRYVLVVTDSARRGSVAGCDVYEVLEAAALPLDGAGSRAALDGVAKGGSAAEAGGQFGRMEARVVDEVVRIFRSGMFYSYAYDLTRSLQAKDGAAVDDPHQPLARAADRDYWFNCAIQQPLLDAGAEAWAVPLVQGSMQFARYEGGSTGCEPFDVCVLSRRNCRRPGLRYERRGANADGDVANFVETEQILAVAGPGQPQHLVSFVQTRGSMPLLWKQPATGLHPVPAVAGTSEENAAACAKHLQREIGRLGRQVLVNLVEHRGREAVVGAAYAETVGQCVAAEAVDARQVRYVPWDFHDETRGMQHGALARIVDELRREMDGMRYFWHAGSETLTRQQGVFRVNCMDCLDRTNVVQSTLARTVLNDQLVRLGIHAAPDRGLAAYPGLDAALSGLWANNGDYLSRQYAGTSAMKGDYTRTGKRNIGGILNDATYSVARLWNSTFRDYFSQAVIDYLMGSHRADAVFHTLVDLQSREPGHAEQAVARRAAAIEAAVAAAVLPPEQVHLSCIVQPPLALNTPKVRPAADAVLLVTGAAVVVCEAGAEPPVATRIELAALSRIQCGELVTDTRTPRDLDPERNCGLVLSFAASGSQPPAAEPASQAMLKLVDGAQVVMQHVPGPDGSLSLARLESLEGLPPRVLADCVCSTIQALALSAGNAAASDSRFAVDAPIVSADAARKGASLADKMASRLHSALWL</sequence>
<feature type="non-terminal residue" evidence="1">
    <location>
        <position position="1"/>
    </location>
</feature>